<dbReference type="EMBL" id="JAHKSW010000001">
    <property type="protein sequence ID" value="KAG7336376.1"/>
    <property type="molecule type" value="Genomic_DNA"/>
</dbReference>
<comment type="caution">
    <text evidence="1">The sequence shown here is derived from an EMBL/GenBank/DDBJ whole genome shotgun (WGS) entry which is preliminary data.</text>
</comment>
<protein>
    <submittedName>
        <fullName evidence="1">Uncharacterized protein</fullName>
    </submittedName>
</protein>
<dbReference type="Proteomes" id="UP000824219">
    <property type="component" value="Linkage Group LG01"/>
</dbReference>
<name>A0A9D3P9A7_9TELE</name>
<accession>A0A9D3P9A7</accession>
<organism evidence="1 2">
    <name type="scientific">Hemibagrus wyckioides</name>
    <dbReference type="NCBI Taxonomy" id="337641"/>
    <lineage>
        <taxon>Eukaryota</taxon>
        <taxon>Metazoa</taxon>
        <taxon>Chordata</taxon>
        <taxon>Craniata</taxon>
        <taxon>Vertebrata</taxon>
        <taxon>Euteleostomi</taxon>
        <taxon>Actinopterygii</taxon>
        <taxon>Neopterygii</taxon>
        <taxon>Teleostei</taxon>
        <taxon>Ostariophysi</taxon>
        <taxon>Siluriformes</taxon>
        <taxon>Bagridae</taxon>
        <taxon>Hemibagrus</taxon>
    </lineage>
</organism>
<reference evidence="1 2" key="1">
    <citation type="submission" date="2021-06" db="EMBL/GenBank/DDBJ databases">
        <title>Chromosome-level genome assembly of the red-tail catfish (Hemibagrus wyckioides).</title>
        <authorList>
            <person name="Shao F."/>
        </authorList>
    </citation>
    <scope>NUCLEOTIDE SEQUENCE [LARGE SCALE GENOMIC DNA]</scope>
    <source>
        <strain evidence="1">EC202008001</strain>
        <tissue evidence="1">Blood</tissue>
    </source>
</reference>
<sequence>MKLFLSYLALNESVEIGTPSDLTPSSFLEKLIRSFLSCLATRIVFEARASCQTPNVHARSKPSDIPTFVRTFGPLKDLNSCSETDLTERPSGPTGSFSKARLANRRLTPLKVILTGPALHMMSY</sequence>
<evidence type="ECO:0000313" key="1">
    <source>
        <dbReference type="EMBL" id="KAG7336376.1"/>
    </source>
</evidence>
<dbReference type="AlphaFoldDB" id="A0A9D3P9A7"/>
<proteinExistence type="predicted"/>
<evidence type="ECO:0000313" key="2">
    <source>
        <dbReference type="Proteomes" id="UP000824219"/>
    </source>
</evidence>
<gene>
    <name evidence="1" type="ORF">KOW79_001069</name>
</gene>
<keyword evidence="2" id="KW-1185">Reference proteome</keyword>